<comment type="subunit">
    <text evidence="2 7">Heterodimer of SbcC and SbcD.</text>
</comment>
<dbReference type="InterPro" id="IPR026843">
    <property type="entry name" value="SbcD_C"/>
</dbReference>
<dbReference type="SUPFAM" id="SSF56300">
    <property type="entry name" value="Metallo-dependent phosphatases"/>
    <property type="match status" value="1"/>
</dbReference>
<dbReference type="EMBL" id="BAAAON010000002">
    <property type="protein sequence ID" value="GAA2175410.1"/>
    <property type="molecule type" value="Genomic_DNA"/>
</dbReference>
<keyword evidence="5 7" id="KW-0378">Hydrolase</keyword>
<comment type="function">
    <text evidence="7">SbcCD cleaves DNA hairpin structures. These structures can inhibit DNA replication and are intermediates in certain DNA recombination reactions. The complex acts as a 3'-&gt;5' double strand exonuclease that can open hairpins. It also has a 5' single-strand endonuclease activity.</text>
</comment>
<protein>
    <recommendedName>
        <fullName evidence="3 7">Nuclease SbcCD subunit D</fullName>
    </recommendedName>
</protein>
<evidence type="ECO:0000313" key="10">
    <source>
        <dbReference type="EMBL" id="GAA2175410.1"/>
    </source>
</evidence>
<dbReference type="Pfam" id="PF00149">
    <property type="entry name" value="Metallophos"/>
    <property type="match status" value="1"/>
</dbReference>
<dbReference type="Pfam" id="PF12320">
    <property type="entry name" value="SbcD_C"/>
    <property type="match status" value="1"/>
</dbReference>
<dbReference type="InterPro" id="IPR004593">
    <property type="entry name" value="SbcD"/>
</dbReference>
<gene>
    <name evidence="7" type="primary">sbcD</name>
    <name evidence="10" type="ORF">GCM10009784_17650</name>
</gene>
<evidence type="ECO:0000256" key="4">
    <source>
        <dbReference type="ARBA" id="ARBA00022722"/>
    </source>
</evidence>
<dbReference type="NCBIfam" id="TIGR00619">
    <property type="entry name" value="sbcd"/>
    <property type="match status" value="1"/>
</dbReference>
<keyword evidence="7" id="KW-0233">DNA recombination</keyword>
<evidence type="ECO:0000256" key="6">
    <source>
        <dbReference type="ARBA" id="ARBA00022839"/>
    </source>
</evidence>
<sequence>MHTSDWHLGRSFHGVGMLEAQRLFVDQLEKTVREENVDVVLIAGDVYDRALPGVDVVELFDEALERITVAGAQVVVSSGNHDSAVRLGFGGKLIERGGVHLRTRLEDIGRPAVFRIDEGIEVAVYGVPYLEPRMVADPLNCESSTHTAVTAAALDQIRSDLRRRRTQSIVHSVVMAHTFASGGVGSDSERELSMGGLGVVPLNLFEGFDYVALGHLHGQQQLQERVRYSGSPLAYSFSEARQSKGAWLVDIDEGGVGEIQPVKWAPQRELAILRGPIAELITAPEHAAAENAWCQVTLTDAERPHQAMERLRARFPGTLVLAFEPSRNAGEERTYSERIAQAADDASICCGFLEHVRQRSASTEEAALFAETIDALRAAESGA</sequence>
<feature type="domain" description="Calcineurin-like phosphoesterase" evidence="8">
    <location>
        <begin position="1"/>
        <end position="218"/>
    </location>
</feature>
<dbReference type="Gene3D" id="3.60.21.10">
    <property type="match status" value="1"/>
</dbReference>
<dbReference type="InterPro" id="IPR004843">
    <property type="entry name" value="Calcineurin-like_PHP"/>
</dbReference>
<organism evidence="10 11">
    <name type="scientific">Arthrobacter parietis</name>
    <dbReference type="NCBI Taxonomy" id="271434"/>
    <lineage>
        <taxon>Bacteria</taxon>
        <taxon>Bacillati</taxon>
        <taxon>Actinomycetota</taxon>
        <taxon>Actinomycetes</taxon>
        <taxon>Micrococcales</taxon>
        <taxon>Micrococcaceae</taxon>
        <taxon>Arthrobacter</taxon>
    </lineage>
</organism>
<dbReference type="CDD" id="cd00840">
    <property type="entry name" value="MPP_Mre11_N"/>
    <property type="match status" value="1"/>
</dbReference>
<keyword evidence="11" id="KW-1185">Reference proteome</keyword>
<dbReference type="PANTHER" id="PTHR30337:SF0">
    <property type="entry name" value="NUCLEASE SBCCD SUBUNIT D"/>
    <property type="match status" value="1"/>
</dbReference>
<evidence type="ECO:0000256" key="5">
    <source>
        <dbReference type="ARBA" id="ARBA00022801"/>
    </source>
</evidence>
<keyword evidence="4 7" id="KW-0540">Nuclease</keyword>
<accession>A0ABP5ML78</accession>
<keyword evidence="7" id="KW-0255">Endonuclease</keyword>
<keyword evidence="6 7" id="KW-0269">Exonuclease</keyword>
<comment type="caution">
    <text evidence="10">The sequence shown here is derived from an EMBL/GenBank/DDBJ whole genome shotgun (WGS) entry which is preliminary data.</text>
</comment>
<dbReference type="PANTHER" id="PTHR30337">
    <property type="entry name" value="COMPONENT OF ATP-DEPENDENT DSDNA EXONUCLEASE"/>
    <property type="match status" value="1"/>
</dbReference>
<proteinExistence type="inferred from homology"/>
<dbReference type="InterPro" id="IPR029052">
    <property type="entry name" value="Metallo-depent_PP-like"/>
</dbReference>
<keyword evidence="7" id="KW-0235">DNA replication</keyword>
<feature type="domain" description="Nuclease SbcCD subunit D C-terminal" evidence="9">
    <location>
        <begin position="267"/>
        <end position="341"/>
    </location>
</feature>
<name>A0ABP5ML78_9MICC</name>
<dbReference type="InterPro" id="IPR050535">
    <property type="entry name" value="DNA_Repair-Maintenance_Comp"/>
</dbReference>
<evidence type="ECO:0000259" key="9">
    <source>
        <dbReference type="Pfam" id="PF12320"/>
    </source>
</evidence>
<evidence type="ECO:0000256" key="2">
    <source>
        <dbReference type="ARBA" id="ARBA00011322"/>
    </source>
</evidence>
<evidence type="ECO:0000256" key="7">
    <source>
        <dbReference type="RuleBase" id="RU363069"/>
    </source>
</evidence>
<evidence type="ECO:0000313" key="11">
    <source>
        <dbReference type="Proteomes" id="UP001500974"/>
    </source>
</evidence>
<evidence type="ECO:0000259" key="8">
    <source>
        <dbReference type="Pfam" id="PF00149"/>
    </source>
</evidence>
<evidence type="ECO:0000256" key="1">
    <source>
        <dbReference type="ARBA" id="ARBA00010555"/>
    </source>
</evidence>
<comment type="similarity">
    <text evidence="1 7">Belongs to the SbcD family.</text>
</comment>
<dbReference type="GO" id="GO:0004527">
    <property type="term" value="F:exonuclease activity"/>
    <property type="evidence" value="ECO:0007669"/>
    <property type="project" value="UniProtKB-KW"/>
</dbReference>
<reference evidence="11" key="1">
    <citation type="journal article" date="2019" name="Int. J. Syst. Evol. Microbiol.">
        <title>The Global Catalogue of Microorganisms (GCM) 10K type strain sequencing project: providing services to taxonomists for standard genome sequencing and annotation.</title>
        <authorList>
            <consortium name="The Broad Institute Genomics Platform"/>
            <consortium name="The Broad Institute Genome Sequencing Center for Infectious Disease"/>
            <person name="Wu L."/>
            <person name="Ma J."/>
        </authorList>
    </citation>
    <scope>NUCLEOTIDE SEQUENCE [LARGE SCALE GENOMIC DNA]</scope>
    <source>
        <strain evidence="11">JCM 14917</strain>
    </source>
</reference>
<dbReference type="InterPro" id="IPR041796">
    <property type="entry name" value="Mre11_N"/>
</dbReference>
<dbReference type="Proteomes" id="UP001500974">
    <property type="component" value="Unassembled WGS sequence"/>
</dbReference>
<evidence type="ECO:0000256" key="3">
    <source>
        <dbReference type="ARBA" id="ARBA00013365"/>
    </source>
</evidence>